<name>A0A6S7DHK7_9BURK</name>
<reference evidence="1 2" key="1">
    <citation type="submission" date="2020-04" db="EMBL/GenBank/DDBJ databases">
        <authorList>
            <person name="De Canck E."/>
        </authorList>
    </citation>
    <scope>NUCLEOTIDE SEQUENCE [LARGE SCALE GENOMIC DNA]</scope>
    <source>
        <strain evidence="1 2">LMG 28614</strain>
    </source>
</reference>
<proteinExistence type="predicted"/>
<protein>
    <submittedName>
        <fullName evidence="1">Uncharacterized protein</fullName>
    </submittedName>
</protein>
<sequence length="344" mass="38525">MTMLLLRIVDIGCGGRADIDVVRCRKRRRPLVEVDRAAGDVDIVARRHGERVTGVECRRAQRIGGPVLRFRIAAVTVAARTVAVDGRGRLRRLERHVAIRRNRPAAAEIDIRARRRQVAAHADLRDAAHADGTSSRLVKVGIRHTVRARDHLVLAGLHRAEIVVAAHGHAEVAAHVQPARVLLEVAARHDRGVARHVEVRDGPKRRRGPCRTRRANLVDGIRRRIEDQVAARVQREAPGVHGGRGQVDIARRRQRHEAAALQRTESVVDLLALDRERIACLYRTAVIEGLRVLQIDVGCRNQRSVHVLLARLREIDDRHEDGLPVNHLGLHDDHVAGECRHLVR</sequence>
<evidence type="ECO:0000313" key="2">
    <source>
        <dbReference type="Proteomes" id="UP000494365"/>
    </source>
</evidence>
<dbReference type="AlphaFoldDB" id="A0A6S7DHK7"/>
<dbReference type="Proteomes" id="UP000494365">
    <property type="component" value="Unassembled WGS sequence"/>
</dbReference>
<dbReference type="EMBL" id="CADIKK010000050">
    <property type="protein sequence ID" value="CAB3807326.1"/>
    <property type="molecule type" value="Genomic_DNA"/>
</dbReference>
<gene>
    <name evidence="1" type="ORF">LMG28614_06570</name>
</gene>
<keyword evidence="2" id="KW-1185">Reference proteome</keyword>
<accession>A0A6S7DHK7</accession>
<evidence type="ECO:0000313" key="1">
    <source>
        <dbReference type="EMBL" id="CAB3807326.1"/>
    </source>
</evidence>
<organism evidence="1 2">
    <name type="scientific">Paraburkholderia ultramafica</name>
    <dbReference type="NCBI Taxonomy" id="1544867"/>
    <lineage>
        <taxon>Bacteria</taxon>
        <taxon>Pseudomonadati</taxon>
        <taxon>Pseudomonadota</taxon>
        <taxon>Betaproteobacteria</taxon>
        <taxon>Burkholderiales</taxon>
        <taxon>Burkholderiaceae</taxon>
        <taxon>Paraburkholderia</taxon>
    </lineage>
</organism>